<evidence type="ECO:0000313" key="2">
    <source>
        <dbReference type="Proteomes" id="UP001319867"/>
    </source>
</evidence>
<sequence>MYNFVQFAKARVKISDTKICPHCAVPTLIYKGFAANQKQQFFVKCERNGVLIFIQVRVVVKKSIPIS</sequence>
<reference evidence="1 2" key="1">
    <citation type="journal article" date="2022" name="Int. J. Syst. Evol. Microbiol.">
        <title>Flavobacterium ammonificans sp. nov. and Flavobacterium ammoniigenes sp. nov., ammonifying bacteria isolated from surface river water.</title>
        <authorList>
            <person name="Watanabe K."/>
            <person name="Kitamura T."/>
            <person name="Ogata Y."/>
            <person name="Shindo C."/>
            <person name="Suda W."/>
        </authorList>
    </citation>
    <scope>NUCLEOTIDE SEQUENCE [LARGE SCALE GENOMIC DNA]</scope>
    <source>
        <strain evidence="1 2">GENT5</strain>
    </source>
</reference>
<reference evidence="1 2" key="2">
    <citation type="journal article" date="2022" name="Microorganisms">
        <title>Complete Genome Sequences of Two Flavobacterium ammonificans Strains and a Flavobacterium ammoniigenes Strain of Ammonifying Bacterioplankton Isolated from Surface River Water.</title>
        <authorList>
            <person name="Suda W."/>
            <person name="Ogata Y."/>
            <person name="Shindo C."/>
            <person name="Watanabe K."/>
        </authorList>
    </citation>
    <scope>NUCLEOTIDE SEQUENCE [LARGE SCALE GENOMIC DNA]</scope>
    <source>
        <strain evidence="1 2">GENT5</strain>
    </source>
</reference>
<organism evidence="1 2">
    <name type="scientific">Flavobacterium ammoniigenes</name>
    <dbReference type="NCBI Taxonomy" id="1751095"/>
    <lineage>
        <taxon>Bacteria</taxon>
        <taxon>Pseudomonadati</taxon>
        <taxon>Bacteroidota</taxon>
        <taxon>Flavobacteriia</taxon>
        <taxon>Flavobacteriales</taxon>
        <taxon>Flavobacteriaceae</taxon>
        <taxon>Flavobacterium</taxon>
    </lineage>
</organism>
<gene>
    <name evidence="1" type="ORF">GENT5_01250</name>
</gene>
<accession>A0ABN6KX78</accession>
<name>A0ABN6KX78_9FLAO</name>
<dbReference type="EMBL" id="AP025184">
    <property type="protein sequence ID" value="BDB53820.1"/>
    <property type="molecule type" value="Genomic_DNA"/>
</dbReference>
<dbReference type="Proteomes" id="UP001319867">
    <property type="component" value="Chromosome"/>
</dbReference>
<evidence type="ECO:0000313" key="1">
    <source>
        <dbReference type="EMBL" id="BDB53820.1"/>
    </source>
</evidence>
<proteinExistence type="predicted"/>
<keyword evidence="2" id="KW-1185">Reference proteome</keyword>
<protein>
    <submittedName>
        <fullName evidence="1">Uncharacterized protein</fullName>
    </submittedName>
</protein>